<dbReference type="EMBL" id="QZWG01000015">
    <property type="protein sequence ID" value="RZB64620.1"/>
    <property type="molecule type" value="Genomic_DNA"/>
</dbReference>
<evidence type="ECO:0000313" key="2">
    <source>
        <dbReference type="Proteomes" id="UP000289340"/>
    </source>
</evidence>
<proteinExistence type="predicted"/>
<comment type="caution">
    <text evidence="1">The sequence shown here is derived from an EMBL/GenBank/DDBJ whole genome shotgun (WGS) entry which is preliminary data.</text>
</comment>
<dbReference type="Proteomes" id="UP000289340">
    <property type="component" value="Chromosome 15"/>
</dbReference>
<reference evidence="1 2" key="1">
    <citation type="submission" date="2018-09" db="EMBL/GenBank/DDBJ databases">
        <title>A high-quality reference genome of wild soybean provides a powerful tool to mine soybean genomes.</title>
        <authorList>
            <person name="Xie M."/>
            <person name="Chung C.Y.L."/>
            <person name="Li M.-W."/>
            <person name="Wong F.-L."/>
            <person name="Chan T.-F."/>
            <person name="Lam H.-M."/>
        </authorList>
    </citation>
    <scope>NUCLEOTIDE SEQUENCE [LARGE SCALE GENOMIC DNA]</scope>
    <source>
        <strain evidence="2">cv. W05</strain>
        <tissue evidence="1">Hypocotyl of etiolated seedlings</tissue>
    </source>
</reference>
<sequence length="49" mass="5380">MLGITMGRFYIAVAGTILCGSGWDFLNAAFESYFLLSHSCIGNLYRVSI</sequence>
<organism evidence="1 2">
    <name type="scientific">Glycine soja</name>
    <name type="common">Wild soybean</name>
    <dbReference type="NCBI Taxonomy" id="3848"/>
    <lineage>
        <taxon>Eukaryota</taxon>
        <taxon>Viridiplantae</taxon>
        <taxon>Streptophyta</taxon>
        <taxon>Embryophyta</taxon>
        <taxon>Tracheophyta</taxon>
        <taxon>Spermatophyta</taxon>
        <taxon>Magnoliopsida</taxon>
        <taxon>eudicotyledons</taxon>
        <taxon>Gunneridae</taxon>
        <taxon>Pentapetalae</taxon>
        <taxon>rosids</taxon>
        <taxon>fabids</taxon>
        <taxon>Fabales</taxon>
        <taxon>Fabaceae</taxon>
        <taxon>Papilionoideae</taxon>
        <taxon>50 kb inversion clade</taxon>
        <taxon>NPAAA clade</taxon>
        <taxon>indigoferoid/millettioid clade</taxon>
        <taxon>Phaseoleae</taxon>
        <taxon>Glycine</taxon>
        <taxon>Glycine subgen. Soja</taxon>
    </lineage>
</organism>
<accession>A0A445GTJ3</accession>
<keyword evidence="2" id="KW-1185">Reference proteome</keyword>
<protein>
    <submittedName>
        <fullName evidence="1">Uncharacterized protein</fullName>
    </submittedName>
</protein>
<name>A0A445GTJ3_GLYSO</name>
<evidence type="ECO:0000313" key="1">
    <source>
        <dbReference type="EMBL" id="RZB64620.1"/>
    </source>
</evidence>
<gene>
    <name evidence="1" type="ORF">D0Y65_040921</name>
</gene>
<dbReference type="AlphaFoldDB" id="A0A445GTJ3"/>